<name>A0ABS4X3X3_9MICO</name>
<sequence>MRADRSPFTVGAACRRQWVLVLSVPAVVAITVLGTTVGAPLAGQLLAALLGVLALLRAVLPVQAVGALAVRTRMIDVGVLVLLAIGLAVLSVAPNL</sequence>
<feature type="transmembrane region" description="Helical" evidence="1">
    <location>
        <begin position="77"/>
        <end position="94"/>
    </location>
</feature>
<protein>
    <recommendedName>
        <fullName evidence="4">DUF3017 domain-containing protein</fullName>
    </recommendedName>
</protein>
<accession>A0ABS4X3X3</accession>
<feature type="transmembrane region" description="Helical" evidence="1">
    <location>
        <begin position="45"/>
        <end position="70"/>
    </location>
</feature>
<evidence type="ECO:0000313" key="2">
    <source>
        <dbReference type="EMBL" id="MBP2383164.1"/>
    </source>
</evidence>
<dbReference type="Pfam" id="PF11222">
    <property type="entry name" value="DUF3017"/>
    <property type="match status" value="1"/>
</dbReference>
<evidence type="ECO:0000313" key="3">
    <source>
        <dbReference type="Proteomes" id="UP001519290"/>
    </source>
</evidence>
<gene>
    <name evidence="2" type="ORF">JOF43_003153</name>
</gene>
<feature type="transmembrane region" description="Helical" evidence="1">
    <location>
        <begin position="20"/>
        <end position="39"/>
    </location>
</feature>
<evidence type="ECO:0008006" key="4">
    <source>
        <dbReference type="Google" id="ProtNLM"/>
    </source>
</evidence>
<comment type="caution">
    <text evidence="2">The sequence shown here is derived from an EMBL/GenBank/DDBJ whole genome shotgun (WGS) entry which is preliminary data.</text>
</comment>
<keyword evidence="3" id="KW-1185">Reference proteome</keyword>
<dbReference type="RefSeq" id="WP_209903787.1">
    <property type="nucleotide sequence ID" value="NZ_BAAAJW010000005.1"/>
</dbReference>
<proteinExistence type="predicted"/>
<dbReference type="InterPro" id="IPR021385">
    <property type="entry name" value="DUF3017"/>
</dbReference>
<keyword evidence="1" id="KW-0812">Transmembrane</keyword>
<organism evidence="2 3">
    <name type="scientific">Brachybacterium sacelli</name>
    <dbReference type="NCBI Taxonomy" id="173364"/>
    <lineage>
        <taxon>Bacteria</taxon>
        <taxon>Bacillati</taxon>
        <taxon>Actinomycetota</taxon>
        <taxon>Actinomycetes</taxon>
        <taxon>Micrococcales</taxon>
        <taxon>Dermabacteraceae</taxon>
        <taxon>Brachybacterium</taxon>
    </lineage>
</organism>
<dbReference type="Proteomes" id="UP001519290">
    <property type="component" value="Unassembled WGS sequence"/>
</dbReference>
<keyword evidence="1" id="KW-1133">Transmembrane helix</keyword>
<evidence type="ECO:0000256" key="1">
    <source>
        <dbReference type="SAM" id="Phobius"/>
    </source>
</evidence>
<reference evidence="2 3" key="1">
    <citation type="submission" date="2021-03" db="EMBL/GenBank/DDBJ databases">
        <title>Sequencing the genomes of 1000 actinobacteria strains.</title>
        <authorList>
            <person name="Klenk H.-P."/>
        </authorList>
    </citation>
    <scope>NUCLEOTIDE SEQUENCE [LARGE SCALE GENOMIC DNA]</scope>
    <source>
        <strain evidence="2 3">DSM 14566</strain>
    </source>
</reference>
<keyword evidence="1" id="KW-0472">Membrane</keyword>
<dbReference type="EMBL" id="JAGIOD010000002">
    <property type="protein sequence ID" value="MBP2383164.1"/>
    <property type="molecule type" value="Genomic_DNA"/>
</dbReference>